<dbReference type="PANTHER" id="PTHR30625:SF15">
    <property type="entry name" value="BIOPOLYMER TRANSPORT PROTEIN EXBB"/>
    <property type="match status" value="1"/>
</dbReference>
<keyword evidence="4 9" id="KW-0812">Transmembrane</keyword>
<keyword evidence="6 9" id="KW-1133">Transmembrane helix</keyword>
<dbReference type="InterPro" id="IPR002898">
    <property type="entry name" value="MotA_ExbB_proton_chnl"/>
</dbReference>
<dbReference type="Proteomes" id="UP001596023">
    <property type="component" value="Unassembled WGS sequence"/>
</dbReference>
<evidence type="ECO:0000256" key="9">
    <source>
        <dbReference type="SAM" id="Phobius"/>
    </source>
</evidence>
<dbReference type="EMBL" id="JBHSGN010000064">
    <property type="protein sequence ID" value="MFC4673973.1"/>
    <property type="molecule type" value="Genomic_DNA"/>
</dbReference>
<comment type="subcellular location">
    <subcellularLocation>
        <location evidence="1">Cell membrane</location>
        <topology evidence="1">Multi-pass membrane protein</topology>
    </subcellularLocation>
    <subcellularLocation>
        <location evidence="8">Membrane</location>
        <topology evidence="8">Multi-pass membrane protein</topology>
    </subcellularLocation>
</comment>
<keyword evidence="2 8" id="KW-0813">Transport</keyword>
<proteinExistence type="inferred from homology"/>
<evidence type="ECO:0000259" key="10">
    <source>
        <dbReference type="Pfam" id="PF01618"/>
    </source>
</evidence>
<sequence>METKKQQSNKKPRSKGVSAFVVVIGCAIVAHLFFYLVAGADSNFDEKGHPINGNILGTLFQGGFVIPIVITLLLTVFTLSVERFFALNRASGKGSTAKFVMNAKAKLEAGDIAGASKLCDEQKGSVANILKAGLIRYADVEKLTDLHNDEKAAIIQKEIEEATTLELPYLQQNLSVIATISTLGTLMGLFGTVLGMIKSFGAMGQEGAPDSTALAIGISEALMNTAMGIGTGACAIISYSYFSGKVEDMTNAVDEVGFAIGQTYTNLHGGLAK</sequence>
<dbReference type="PANTHER" id="PTHR30625">
    <property type="entry name" value="PROTEIN TOLQ"/>
    <property type="match status" value="1"/>
</dbReference>
<dbReference type="PROSITE" id="PS51257">
    <property type="entry name" value="PROKAR_LIPOPROTEIN"/>
    <property type="match status" value="1"/>
</dbReference>
<evidence type="ECO:0000313" key="11">
    <source>
        <dbReference type="EMBL" id="MFC4673973.1"/>
    </source>
</evidence>
<keyword evidence="7 9" id="KW-0472">Membrane</keyword>
<feature type="domain" description="MotA/TolQ/ExbB proton channel" evidence="10">
    <location>
        <begin position="129"/>
        <end position="253"/>
    </location>
</feature>
<evidence type="ECO:0000256" key="6">
    <source>
        <dbReference type="ARBA" id="ARBA00022989"/>
    </source>
</evidence>
<evidence type="ECO:0000313" key="12">
    <source>
        <dbReference type="Proteomes" id="UP001596023"/>
    </source>
</evidence>
<evidence type="ECO:0000256" key="7">
    <source>
        <dbReference type="ARBA" id="ARBA00023136"/>
    </source>
</evidence>
<feature type="transmembrane region" description="Helical" evidence="9">
    <location>
        <begin position="58"/>
        <end position="79"/>
    </location>
</feature>
<dbReference type="Pfam" id="PF01618">
    <property type="entry name" value="MotA_ExbB"/>
    <property type="match status" value="1"/>
</dbReference>
<evidence type="ECO:0000256" key="3">
    <source>
        <dbReference type="ARBA" id="ARBA00022475"/>
    </source>
</evidence>
<dbReference type="InterPro" id="IPR050790">
    <property type="entry name" value="ExbB/TolQ_transport"/>
</dbReference>
<organism evidence="11 12">
    <name type="scientific">Dysgonomonas termitidis</name>
    <dbReference type="NCBI Taxonomy" id="1516126"/>
    <lineage>
        <taxon>Bacteria</taxon>
        <taxon>Pseudomonadati</taxon>
        <taxon>Bacteroidota</taxon>
        <taxon>Bacteroidia</taxon>
        <taxon>Bacteroidales</taxon>
        <taxon>Dysgonomonadaceae</taxon>
        <taxon>Dysgonomonas</taxon>
    </lineage>
</organism>
<keyword evidence="5 8" id="KW-0653">Protein transport</keyword>
<name>A0ABV9KVG4_9BACT</name>
<evidence type="ECO:0000256" key="5">
    <source>
        <dbReference type="ARBA" id="ARBA00022927"/>
    </source>
</evidence>
<evidence type="ECO:0000256" key="1">
    <source>
        <dbReference type="ARBA" id="ARBA00004651"/>
    </source>
</evidence>
<comment type="similarity">
    <text evidence="8">Belongs to the exbB/tolQ family.</text>
</comment>
<comment type="caution">
    <text evidence="11">The sequence shown here is derived from an EMBL/GenBank/DDBJ whole genome shotgun (WGS) entry which is preliminary data.</text>
</comment>
<dbReference type="RefSeq" id="WP_379995788.1">
    <property type="nucleotide sequence ID" value="NZ_JBHSGN010000064.1"/>
</dbReference>
<gene>
    <name evidence="11" type="ORF">ACFO6W_09730</name>
</gene>
<evidence type="ECO:0000256" key="4">
    <source>
        <dbReference type="ARBA" id="ARBA00022692"/>
    </source>
</evidence>
<evidence type="ECO:0000256" key="8">
    <source>
        <dbReference type="RuleBase" id="RU004057"/>
    </source>
</evidence>
<evidence type="ECO:0000256" key="2">
    <source>
        <dbReference type="ARBA" id="ARBA00022448"/>
    </source>
</evidence>
<feature type="transmembrane region" description="Helical" evidence="9">
    <location>
        <begin position="20"/>
        <end position="38"/>
    </location>
</feature>
<keyword evidence="12" id="KW-1185">Reference proteome</keyword>
<protein>
    <submittedName>
        <fullName evidence="11">MotA/TolQ/ExbB proton channel family protein</fullName>
    </submittedName>
</protein>
<keyword evidence="3" id="KW-1003">Cell membrane</keyword>
<feature type="transmembrane region" description="Helical" evidence="9">
    <location>
        <begin position="221"/>
        <end position="242"/>
    </location>
</feature>
<feature type="transmembrane region" description="Helical" evidence="9">
    <location>
        <begin position="176"/>
        <end position="201"/>
    </location>
</feature>
<accession>A0ABV9KVG4</accession>
<reference evidence="12" key="1">
    <citation type="journal article" date="2019" name="Int. J. Syst. Evol. Microbiol.">
        <title>The Global Catalogue of Microorganisms (GCM) 10K type strain sequencing project: providing services to taxonomists for standard genome sequencing and annotation.</title>
        <authorList>
            <consortium name="The Broad Institute Genomics Platform"/>
            <consortium name="The Broad Institute Genome Sequencing Center for Infectious Disease"/>
            <person name="Wu L."/>
            <person name="Ma J."/>
        </authorList>
    </citation>
    <scope>NUCLEOTIDE SEQUENCE [LARGE SCALE GENOMIC DNA]</scope>
    <source>
        <strain evidence="12">CCUG 66188</strain>
    </source>
</reference>